<evidence type="ECO:0000256" key="1">
    <source>
        <dbReference type="ARBA" id="ARBA00022514"/>
    </source>
</evidence>
<reference evidence="4" key="2">
    <citation type="submission" date="2025-08" db="UniProtKB">
        <authorList>
            <consortium name="Ensembl"/>
        </authorList>
    </citation>
    <scope>IDENTIFICATION</scope>
</reference>
<evidence type="ECO:0000259" key="3">
    <source>
        <dbReference type="Pfam" id="PF00048"/>
    </source>
</evidence>
<dbReference type="GO" id="GO:0006955">
    <property type="term" value="P:immune response"/>
    <property type="evidence" value="ECO:0007669"/>
    <property type="project" value="InterPro"/>
</dbReference>
<dbReference type="Pfam" id="PF00048">
    <property type="entry name" value="IL8"/>
    <property type="match status" value="1"/>
</dbReference>
<evidence type="ECO:0000256" key="2">
    <source>
        <dbReference type="SAM" id="SignalP"/>
    </source>
</evidence>
<accession>A0AAZ1XJK2</accession>
<name>A0AAZ1XJK2_OREAU</name>
<feature type="domain" description="Chemokine interleukin-8-like" evidence="3">
    <location>
        <begin position="34"/>
        <end position="84"/>
    </location>
</feature>
<proteinExistence type="predicted"/>
<dbReference type="GO" id="GO:0005615">
    <property type="term" value="C:extracellular space"/>
    <property type="evidence" value="ECO:0007669"/>
    <property type="project" value="UniProtKB-KW"/>
</dbReference>
<dbReference type="InterPro" id="IPR036048">
    <property type="entry name" value="Interleukin_8-like_sf"/>
</dbReference>
<keyword evidence="2" id="KW-0732">Signal</keyword>
<dbReference type="AlphaFoldDB" id="A0AAZ1XJK2"/>
<reference evidence="4" key="3">
    <citation type="submission" date="2025-09" db="UniProtKB">
        <authorList>
            <consortium name="Ensembl"/>
        </authorList>
    </citation>
    <scope>IDENTIFICATION</scope>
</reference>
<feature type="signal peptide" evidence="2">
    <location>
        <begin position="1"/>
        <end position="27"/>
    </location>
</feature>
<dbReference type="Gene3D" id="2.40.50.40">
    <property type="match status" value="1"/>
</dbReference>
<dbReference type="Ensembl" id="ENSOABT00000063532.1">
    <property type="protein sequence ID" value="ENSOABP00000067770.1"/>
    <property type="gene ID" value="ENSOABG00000036008.1"/>
</dbReference>
<protein>
    <recommendedName>
        <fullName evidence="3">Chemokine interleukin-8-like domain-containing protein</fullName>
    </recommendedName>
</protein>
<dbReference type="InterPro" id="IPR001811">
    <property type="entry name" value="Chemokine_IL8-like_dom"/>
</dbReference>
<sequence length="86" mass="9977">MWTALSVSRWIFLLSLSVVMFFSASQADSVVGLSCCRNVSTRKIARIKWCYEQKPREGCNHHAFLDKPWCVNPNSKWLKDKIQKVT</sequence>
<dbReference type="SUPFAM" id="SSF54117">
    <property type="entry name" value="Interleukin 8-like chemokines"/>
    <property type="match status" value="1"/>
</dbReference>
<feature type="chain" id="PRO_5044245266" description="Chemokine interleukin-8-like domain-containing protein" evidence="2">
    <location>
        <begin position="28"/>
        <end position="86"/>
    </location>
</feature>
<keyword evidence="5" id="KW-1185">Reference proteome</keyword>
<organism evidence="4 5">
    <name type="scientific">Oreochromis aureus</name>
    <name type="common">Israeli tilapia</name>
    <name type="synonym">Chromis aureus</name>
    <dbReference type="NCBI Taxonomy" id="47969"/>
    <lineage>
        <taxon>Eukaryota</taxon>
        <taxon>Metazoa</taxon>
        <taxon>Chordata</taxon>
        <taxon>Craniata</taxon>
        <taxon>Vertebrata</taxon>
        <taxon>Euteleostomi</taxon>
        <taxon>Actinopterygii</taxon>
        <taxon>Neopterygii</taxon>
        <taxon>Teleostei</taxon>
        <taxon>Neoteleostei</taxon>
        <taxon>Acanthomorphata</taxon>
        <taxon>Ovalentaria</taxon>
        <taxon>Cichlomorphae</taxon>
        <taxon>Cichliformes</taxon>
        <taxon>Cichlidae</taxon>
        <taxon>African cichlids</taxon>
        <taxon>Pseudocrenilabrinae</taxon>
        <taxon>Oreochromini</taxon>
        <taxon>Oreochromis</taxon>
    </lineage>
</organism>
<evidence type="ECO:0000313" key="4">
    <source>
        <dbReference type="Ensembl" id="ENSOABP00000067770.1"/>
    </source>
</evidence>
<dbReference type="GO" id="GO:0008009">
    <property type="term" value="F:chemokine activity"/>
    <property type="evidence" value="ECO:0007669"/>
    <property type="project" value="InterPro"/>
</dbReference>
<keyword evidence="1" id="KW-0202">Cytokine</keyword>
<evidence type="ECO:0000313" key="5">
    <source>
        <dbReference type="Proteomes" id="UP000472276"/>
    </source>
</evidence>
<dbReference type="Proteomes" id="UP000472276">
    <property type="component" value="Unassembled WGS sequence"/>
</dbReference>
<reference evidence="5" key="1">
    <citation type="submission" date="2020-03" db="EMBL/GenBank/DDBJ databases">
        <title>Evolution of repeat sequences and sex chromosomes of tilapia species revealed by chromosome-level genomes.</title>
        <authorList>
            <person name="Xu L."/>
            <person name="Tao W."/>
            <person name="Wang D."/>
            <person name="Zhou Q."/>
        </authorList>
    </citation>
    <scope>NUCLEOTIDE SEQUENCE [LARGE SCALE GENOMIC DNA]</scope>
    <source>
        <strain evidence="5">Israel</strain>
    </source>
</reference>